<dbReference type="EMBL" id="CAJVCH010339299">
    <property type="protein sequence ID" value="CAG7815220.1"/>
    <property type="molecule type" value="Genomic_DNA"/>
</dbReference>
<dbReference type="Proteomes" id="UP000708208">
    <property type="component" value="Unassembled WGS sequence"/>
</dbReference>
<protein>
    <submittedName>
        <fullName evidence="1">Uncharacterized protein</fullName>
    </submittedName>
</protein>
<evidence type="ECO:0000313" key="2">
    <source>
        <dbReference type="Proteomes" id="UP000708208"/>
    </source>
</evidence>
<gene>
    <name evidence="1" type="ORF">AFUS01_LOCUS25917</name>
</gene>
<reference evidence="1" key="1">
    <citation type="submission" date="2021-06" db="EMBL/GenBank/DDBJ databases">
        <authorList>
            <person name="Hodson N. C."/>
            <person name="Mongue J. A."/>
            <person name="Jaron S. K."/>
        </authorList>
    </citation>
    <scope>NUCLEOTIDE SEQUENCE</scope>
</reference>
<comment type="caution">
    <text evidence="1">The sequence shown here is derived from an EMBL/GenBank/DDBJ whole genome shotgun (WGS) entry which is preliminary data.</text>
</comment>
<name>A0A8J2KI62_9HEXA</name>
<evidence type="ECO:0000313" key="1">
    <source>
        <dbReference type="EMBL" id="CAG7815220.1"/>
    </source>
</evidence>
<accession>A0A8J2KI62</accession>
<keyword evidence="2" id="KW-1185">Reference proteome</keyword>
<proteinExistence type="predicted"/>
<dbReference type="AlphaFoldDB" id="A0A8J2KI62"/>
<sequence>VNIPRKRLITTFVIGIQCWDNTCRLVPLSMATGYSLLGTPPNLGILFTTDTLTISYLSSNSCEFRVFSTHNPQKFTEDLPHV</sequence>
<feature type="non-terminal residue" evidence="1">
    <location>
        <position position="1"/>
    </location>
</feature>
<organism evidence="1 2">
    <name type="scientific">Allacma fusca</name>
    <dbReference type="NCBI Taxonomy" id="39272"/>
    <lineage>
        <taxon>Eukaryota</taxon>
        <taxon>Metazoa</taxon>
        <taxon>Ecdysozoa</taxon>
        <taxon>Arthropoda</taxon>
        <taxon>Hexapoda</taxon>
        <taxon>Collembola</taxon>
        <taxon>Symphypleona</taxon>
        <taxon>Sminthuridae</taxon>
        <taxon>Allacma</taxon>
    </lineage>
</organism>